<evidence type="ECO:0000259" key="5">
    <source>
        <dbReference type="PROSITE" id="PS50975"/>
    </source>
</evidence>
<comment type="caution">
    <text evidence="6">The sequence shown here is derived from an EMBL/GenBank/DDBJ whole genome shotgun (WGS) entry which is preliminary data.</text>
</comment>
<dbReference type="EMBL" id="JAVREQ010000018">
    <property type="protein sequence ID" value="MDT0380961.1"/>
    <property type="molecule type" value="Genomic_DNA"/>
</dbReference>
<gene>
    <name evidence="6" type="ORF">RM572_19585</name>
</gene>
<keyword evidence="1" id="KW-0436">Ligase</keyword>
<dbReference type="InterPro" id="IPR041472">
    <property type="entry name" value="BL00235/CARNS1_N"/>
</dbReference>
<name>A0ABU2NWI1_9ACTN</name>
<reference evidence="7" key="1">
    <citation type="submission" date="2023-07" db="EMBL/GenBank/DDBJ databases">
        <title>30 novel species of actinomycetes from the DSMZ collection.</title>
        <authorList>
            <person name="Nouioui I."/>
        </authorList>
    </citation>
    <scope>NUCLEOTIDE SEQUENCE [LARGE SCALE GENOMIC DNA]</scope>
    <source>
        <strain evidence="7">DSM 42041</strain>
    </source>
</reference>
<dbReference type="InterPro" id="IPR040570">
    <property type="entry name" value="LAL_C2"/>
</dbReference>
<sequence>MTEQAIRRSDATLRDTAPVLLLVGSGFRPYREYILAAVSQHYRLWLLDSSEATWQLTYCEGATRVDTRDPEALREAAEALTTSLPVVGVFTYDESQVVFCARLAQDLGLPGSPPEAVSACRDKATTRSVLTAAGVPQPASRTVTNAQEALAAAEEIGYPVIVKARAMAGSAGVVRVDSAGEVADAFAAADGTDALGLSRHEENVLVEEFLTGPEISIDAVVHGGEVTPTVLARKRLGGAPYFVETGHDVDAQDPLLGDEDLMGQLQEIHRALGYVDGATHSEFKLTPQGPRLVEVNARLGGDLIPYVGLLASGVDPTVAAAHVAAGRKPDTTPEFRRFAGIRFLPPERTCEVVEVVVHEERFGPTIHETRVTARPGGRLAPPPEAFLTRYAHVVAVGEDQEQVLADLEAPERLVELRARALTD</sequence>
<dbReference type="Proteomes" id="UP001183414">
    <property type="component" value="Unassembled WGS sequence"/>
</dbReference>
<dbReference type="PANTHER" id="PTHR43585">
    <property type="entry name" value="FUMIPYRROLE BIOSYNTHESIS PROTEIN C"/>
    <property type="match status" value="1"/>
</dbReference>
<keyword evidence="2 4" id="KW-0547">Nucleotide-binding</keyword>
<organism evidence="6 7">
    <name type="scientific">Streptomyces hazeniae</name>
    <dbReference type="NCBI Taxonomy" id="3075538"/>
    <lineage>
        <taxon>Bacteria</taxon>
        <taxon>Bacillati</taxon>
        <taxon>Actinomycetota</taxon>
        <taxon>Actinomycetes</taxon>
        <taxon>Kitasatosporales</taxon>
        <taxon>Streptomycetaceae</taxon>
        <taxon>Streptomyces</taxon>
    </lineage>
</organism>
<dbReference type="Pfam" id="PF18603">
    <property type="entry name" value="LAL_C2"/>
    <property type="match status" value="1"/>
</dbReference>
<evidence type="ECO:0000256" key="4">
    <source>
        <dbReference type="PROSITE-ProRule" id="PRU00409"/>
    </source>
</evidence>
<proteinExistence type="predicted"/>
<protein>
    <submittedName>
        <fullName evidence="6">ATP-grasp domain-containing protein</fullName>
    </submittedName>
</protein>
<evidence type="ECO:0000256" key="2">
    <source>
        <dbReference type="ARBA" id="ARBA00022741"/>
    </source>
</evidence>
<dbReference type="SUPFAM" id="SSF56059">
    <property type="entry name" value="Glutathione synthetase ATP-binding domain-like"/>
    <property type="match status" value="1"/>
</dbReference>
<keyword evidence="7" id="KW-1185">Reference proteome</keyword>
<evidence type="ECO:0000313" key="7">
    <source>
        <dbReference type="Proteomes" id="UP001183414"/>
    </source>
</evidence>
<dbReference type="Gene3D" id="3.30.470.20">
    <property type="entry name" value="ATP-grasp fold, B domain"/>
    <property type="match status" value="1"/>
</dbReference>
<dbReference type="InterPro" id="IPR052032">
    <property type="entry name" value="ATP-dep_AA_Ligase"/>
</dbReference>
<dbReference type="RefSeq" id="WP_311674651.1">
    <property type="nucleotide sequence ID" value="NZ_JAVREQ010000018.1"/>
</dbReference>
<feature type="domain" description="ATP-grasp" evidence="5">
    <location>
        <begin position="127"/>
        <end position="325"/>
    </location>
</feature>
<keyword evidence="3 4" id="KW-0067">ATP-binding</keyword>
<dbReference type="SMART" id="SM01209">
    <property type="entry name" value="GARS_A"/>
    <property type="match status" value="1"/>
</dbReference>
<dbReference type="Gene3D" id="3.40.50.20">
    <property type="match status" value="1"/>
</dbReference>
<dbReference type="Pfam" id="PF13535">
    <property type="entry name" value="ATP-grasp_4"/>
    <property type="match status" value="1"/>
</dbReference>
<evidence type="ECO:0000256" key="3">
    <source>
        <dbReference type="ARBA" id="ARBA00022840"/>
    </source>
</evidence>
<evidence type="ECO:0000256" key="1">
    <source>
        <dbReference type="ARBA" id="ARBA00022598"/>
    </source>
</evidence>
<dbReference type="PANTHER" id="PTHR43585:SF2">
    <property type="entry name" value="ATP-GRASP ENZYME FSQD"/>
    <property type="match status" value="1"/>
</dbReference>
<dbReference type="InterPro" id="IPR011761">
    <property type="entry name" value="ATP-grasp"/>
</dbReference>
<accession>A0ABU2NWI1</accession>
<dbReference type="Pfam" id="PF18130">
    <property type="entry name" value="ATPgrasp_N"/>
    <property type="match status" value="1"/>
</dbReference>
<evidence type="ECO:0000313" key="6">
    <source>
        <dbReference type="EMBL" id="MDT0380961.1"/>
    </source>
</evidence>
<dbReference type="PROSITE" id="PS50975">
    <property type="entry name" value="ATP_GRASP"/>
    <property type="match status" value="1"/>
</dbReference>